<feature type="domain" description="4Fe-4S Mo/W bis-MGD-type" evidence="15">
    <location>
        <begin position="237"/>
        <end position="293"/>
    </location>
</feature>
<dbReference type="Gene3D" id="2.40.40.20">
    <property type="match status" value="1"/>
</dbReference>
<evidence type="ECO:0000259" key="14">
    <source>
        <dbReference type="PROSITE" id="PS51085"/>
    </source>
</evidence>
<keyword evidence="8 12" id="KW-0408">Iron</keyword>
<dbReference type="FunFam" id="3.30.70.20:FF:000016">
    <property type="entry name" value="NADH-quinone oxidoreductase"/>
    <property type="match status" value="1"/>
</dbReference>
<comment type="cofactor">
    <cofactor evidence="1 12">
        <name>[4Fe-4S] cluster</name>
        <dbReference type="ChEBI" id="CHEBI:49883"/>
    </cofactor>
</comment>
<dbReference type="GO" id="GO:0016020">
    <property type="term" value="C:membrane"/>
    <property type="evidence" value="ECO:0007669"/>
    <property type="project" value="InterPro"/>
</dbReference>
<feature type="region of interest" description="Disordered" evidence="13">
    <location>
        <begin position="695"/>
        <end position="715"/>
    </location>
</feature>
<feature type="domain" description="2Fe-2S ferredoxin-type" evidence="14">
    <location>
        <begin position="15"/>
        <end position="97"/>
    </location>
</feature>
<dbReference type="Pfam" id="PF00384">
    <property type="entry name" value="Molybdopterin"/>
    <property type="match status" value="1"/>
</dbReference>
<dbReference type="PROSITE" id="PS51839">
    <property type="entry name" value="4FE4S_HC3"/>
    <property type="match status" value="1"/>
</dbReference>
<evidence type="ECO:0000256" key="11">
    <source>
        <dbReference type="ARBA" id="ARBA00047712"/>
    </source>
</evidence>
<dbReference type="InterPro" id="IPR009010">
    <property type="entry name" value="Asp_de-COase-like_dom_sf"/>
</dbReference>
<dbReference type="GO" id="GO:0048038">
    <property type="term" value="F:quinone binding"/>
    <property type="evidence" value="ECO:0007669"/>
    <property type="project" value="UniProtKB-UniRule"/>
</dbReference>
<dbReference type="SUPFAM" id="SSF54862">
    <property type="entry name" value="4Fe-4S ferredoxins"/>
    <property type="match status" value="1"/>
</dbReference>
<evidence type="ECO:0000256" key="12">
    <source>
        <dbReference type="RuleBase" id="RU003525"/>
    </source>
</evidence>
<dbReference type="Pfam" id="PF22117">
    <property type="entry name" value="Fer4_Nqo3"/>
    <property type="match status" value="1"/>
</dbReference>
<evidence type="ECO:0000256" key="1">
    <source>
        <dbReference type="ARBA" id="ARBA00001966"/>
    </source>
</evidence>
<dbReference type="Gene3D" id="3.40.228.10">
    <property type="entry name" value="Dimethylsulfoxide Reductase, domain 2"/>
    <property type="match status" value="1"/>
</dbReference>
<dbReference type="SMART" id="SM00926">
    <property type="entry name" value="Molybdop_Fe4S4"/>
    <property type="match status" value="1"/>
</dbReference>
<accession>A0A4R4UQF1</accession>
<dbReference type="InterPro" id="IPR050123">
    <property type="entry name" value="Prok_molybdopt-oxidoreductase"/>
</dbReference>
<name>A0A4R4UQF1_9PSEU</name>
<dbReference type="PROSITE" id="PS51669">
    <property type="entry name" value="4FE4S_MOW_BIS_MGD"/>
    <property type="match status" value="1"/>
</dbReference>
<dbReference type="GO" id="GO:0051539">
    <property type="term" value="F:4 iron, 4 sulfur cluster binding"/>
    <property type="evidence" value="ECO:0007669"/>
    <property type="project" value="UniProtKB-KW"/>
</dbReference>
<dbReference type="GO" id="GO:0043546">
    <property type="term" value="F:molybdopterin cofactor binding"/>
    <property type="evidence" value="ECO:0007669"/>
    <property type="project" value="InterPro"/>
</dbReference>
<evidence type="ECO:0000256" key="9">
    <source>
        <dbReference type="ARBA" id="ARBA00023014"/>
    </source>
</evidence>
<dbReference type="Proteomes" id="UP000294744">
    <property type="component" value="Unassembled WGS sequence"/>
</dbReference>
<dbReference type="InterPro" id="IPR054351">
    <property type="entry name" value="NADH_UbQ_OxRdtase_ferredoxin"/>
</dbReference>
<dbReference type="PROSITE" id="PS00641">
    <property type="entry name" value="COMPLEX1_75K_1"/>
    <property type="match status" value="1"/>
</dbReference>
<dbReference type="PROSITE" id="PS00642">
    <property type="entry name" value="COMPLEX1_75K_2"/>
    <property type="match status" value="1"/>
</dbReference>
<dbReference type="Pfam" id="PF22151">
    <property type="entry name" value="Fer4_NDSU1"/>
    <property type="match status" value="1"/>
</dbReference>
<dbReference type="GO" id="GO:0003954">
    <property type="term" value="F:NADH dehydrogenase activity"/>
    <property type="evidence" value="ECO:0007669"/>
    <property type="project" value="TreeGrafter"/>
</dbReference>
<dbReference type="EC" id="7.1.1.-" evidence="12"/>
<dbReference type="InterPro" id="IPR010228">
    <property type="entry name" value="NADH_UbQ_OxRdtase_Gsu"/>
</dbReference>
<evidence type="ECO:0000313" key="18">
    <source>
        <dbReference type="Proteomes" id="UP000294744"/>
    </source>
</evidence>
<evidence type="ECO:0000256" key="8">
    <source>
        <dbReference type="ARBA" id="ARBA00023004"/>
    </source>
</evidence>
<keyword evidence="10 12" id="KW-0520">NAD</keyword>
<evidence type="ECO:0000259" key="15">
    <source>
        <dbReference type="PROSITE" id="PS51669"/>
    </source>
</evidence>
<protein>
    <recommendedName>
        <fullName evidence="12">NADH-quinone oxidoreductase</fullName>
        <ecNumber evidence="12">7.1.1.-</ecNumber>
    </recommendedName>
</protein>
<keyword evidence="18" id="KW-1185">Reference proteome</keyword>
<dbReference type="SUPFAM" id="SSF50692">
    <property type="entry name" value="ADC-like"/>
    <property type="match status" value="1"/>
</dbReference>
<dbReference type="PROSITE" id="PS00643">
    <property type="entry name" value="COMPLEX1_75K_3"/>
    <property type="match status" value="1"/>
</dbReference>
<evidence type="ECO:0000256" key="4">
    <source>
        <dbReference type="ARBA" id="ARBA00022714"/>
    </source>
</evidence>
<dbReference type="InterPro" id="IPR036010">
    <property type="entry name" value="2Fe-2S_ferredoxin-like_sf"/>
</dbReference>
<dbReference type="NCBIfam" id="NF005895">
    <property type="entry name" value="PRK07860.1"/>
    <property type="match status" value="1"/>
</dbReference>
<evidence type="ECO:0000256" key="3">
    <source>
        <dbReference type="ARBA" id="ARBA00022485"/>
    </source>
</evidence>
<dbReference type="FunFam" id="3.10.20.740:FF:000001">
    <property type="entry name" value="NADH-quinone oxidoreductase subunit G"/>
    <property type="match status" value="1"/>
</dbReference>
<evidence type="ECO:0000256" key="13">
    <source>
        <dbReference type="SAM" id="MobiDB-lite"/>
    </source>
</evidence>
<dbReference type="CDD" id="cd00207">
    <property type="entry name" value="fer2"/>
    <property type="match status" value="1"/>
</dbReference>
<dbReference type="Gene3D" id="3.40.50.740">
    <property type="match status" value="2"/>
</dbReference>
<dbReference type="InterPro" id="IPR006657">
    <property type="entry name" value="MoPterin_dinucl-bd_dom"/>
</dbReference>
<dbReference type="PROSITE" id="PS51085">
    <property type="entry name" value="2FE2S_FER_2"/>
    <property type="match status" value="1"/>
</dbReference>
<dbReference type="Gene3D" id="3.30.70.20">
    <property type="match status" value="1"/>
</dbReference>
<dbReference type="GO" id="GO:0046872">
    <property type="term" value="F:metal ion binding"/>
    <property type="evidence" value="ECO:0007669"/>
    <property type="project" value="UniProtKB-UniRule"/>
</dbReference>
<reference evidence="17 18" key="1">
    <citation type="submission" date="2019-03" db="EMBL/GenBank/DDBJ databases">
        <title>Draft genome sequences of novel Actinobacteria.</title>
        <authorList>
            <person name="Sahin N."/>
            <person name="Ay H."/>
            <person name="Saygin H."/>
        </authorList>
    </citation>
    <scope>NUCLEOTIDE SEQUENCE [LARGE SCALE GENOMIC DNA]</scope>
    <source>
        <strain evidence="17 18">16K404</strain>
    </source>
</reference>
<keyword evidence="3 12" id="KW-0004">4Fe-4S</keyword>
<comment type="function">
    <text evidence="12">NDH-1 shuttles electrons from NADH, via FMN and iron-sulfur (Fe-S) centers, to quinones in the respiratory chain. Couples the redox reaction to proton translocation (for every two electrons transferred, four hydrogen ions are translocated across the cytoplasmic membrane), and thus conserves the redox energy in a proton gradient.</text>
</comment>
<comment type="catalytic activity">
    <reaction evidence="11 12">
        <text>a quinone + NADH + 5 H(+)(in) = a quinol + NAD(+) + 4 H(+)(out)</text>
        <dbReference type="Rhea" id="RHEA:57888"/>
        <dbReference type="ChEBI" id="CHEBI:15378"/>
        <dbReference type="ChEBI" id="CHEBI:24646"/>
        <dbReference type="ChEBI" id="CHEBI:57540"/>
        <dbReference type="ChEBI" id="CHEBI:57945"/>
        <dbReference type="ChEBI" id="CHEBI:132124"/>
    </reaction>
</comment>
<dbReference type="InterPro" id="IPR006963">
    <property type="entry name" value="Mopterin_OxRdtase_4Fe-4S_dom"/>
</dbReference>
<evidence type="ECO:0000313" key="17">
    <source>
        <dbReference type="EMBL" id="TDC94120.1"/>
    </source>
</evidence>
<dbReference type="Pfam" id="PF13510">
    <property type="entry name" value="Fer2_4"/>
    <property type="match status" value="1"/>
</dbReference>
<dbReference type="InterPro" id="IPR001041">
    <property type="entry name" value="2Fe-2S_ferredoxin-type"/>
</dbReference>
<dbReference type="PANTHER" id="PTHR43105">
    <property type="entry name" value="RESPIRATORY NITRATE REDUCTASE"/>
    <property type="match status" value="1"/>
</dbReference>
<dbReference type="Gene3D" id="2.20.25.90">
    <property type="entry name" value="ADC-like domains"/>
    <property type="match status" value="1"/>
</dbReference>
<dbReference type="CDD" id="cd02788">
    <property type="entry name" value="MopB_CT_NDH-1_NuoG2-N7"/>
    <property type="match status" value="1"/>
</dbReference>
<dbReference type="PANTHER" id="PTHR43105:SF12">
    <property type="entry name" value="NADH-QUINONE OXIDOREDUCTASE SUBUNIT G"/>
    <property type="match status" value="1"/>
</dbReference>
<evidence type="ECO:0000259" key="16">
    <source>
        <dbReference type="PROSITE" id="PS51839"/>
    </source>
</evidence>
<dbReference type="SUPFAM" id="SSF53706">
    <property type="entry name" value="Formate dehydrogenase/DMSO reductase, domains 1-3"/>
    <property type="match status" value="1"/>
</dbReference>
<keyword evidence="9 12" id="KW-0411">Iron-sulfur</keyword>
<evidence type="ECO:0000256" key="7">
    <source>
        <dbReference type="ARBA" id="ARBA00022967"/>
    </source>
</evidence>
<proteinExistence type="inferred from homology"/>
<organism evidence="17 18">
    <name type="scientific">Saccharopolyspora aridisoli</name>
    <dbReference type="NCBI Taxonomy" id="2530385"/>
    <lineage>
        <taxon>Bacteria</taxon>
        <taxon>Bacillati</taxon>
        <taxon>Actinomycetota</taxon>
        <taxon>Actinomycetes</taxon>
        <taxon>Pseudonocardiales</taxon>
        <taxon>Pseudonocardiaceae</taxon>
        <taxon>Saccharopolyspora</taxon>
    </lineage>
</organism>
<keyword evidence="7 12" id="KW-1278">Translocase</keyword>
<dbReference type="NCBIfam" id="TIGR01973">
    <property type="entry name" value="NuoG"/>
    <property type="match status" value="1"/>
</dbReference>
<keyword evidence="5 12" id="KW-0874">Quinone</keyword>
<dbReference type="GO" id="GO:0051537">
    <property type="term" value="F:2 iron, 2 sulfur cluster binding"/>
    <property type="evidence" value="ECO:0007669"/>
    <property type="project" value="UniProtKB-UniRule"/>
</dbReference>
<comment type="cofactor">
    <cofactor evidence="12">
        <name>[2Fe-2S] cluster</name>
        <dbReference type="ChEBI" id="CHEBI:190135"/>
    </cofactor>
    <text evidence="12">Binds 1 [2Fe-2S] cluster per subunit.</text>
</comment>
<dbReference type="InterPro" id="IPR019574">
    <property type="entry name" value="NADH_UbQ_OxRdtase_Gsu_4Fe4S-bd"/>
</dbReference>
<dbReference type="InterPro" id="IPR000283">
    <property type="entry name" value="NADH_UbQ_OxRdtase_75kDa_su_CS"/>
</dbReference>
<sequence length="842" mass="89840">MTLAPESEARPVPEGYVRLTIDGIEVEAPKGELLIRTAERMGITIPRFCDHPLLDPAGACRQCLVEVEVNGRAMPKPQASCTMTVADGMVVKTQNSSPVADKAQQGVMELLLINHPLDCPVCDKGGECPLQNQALKHGRADSRFHDTKRTFAKPVPISSQVLLDRERCVLCQRCTRFSKQIAGDPFIELLERGALQQIGIGEQQPFQSYFSGNTIQICPVGALTSAAYRFRSRPFDLVSTPGQCEHCASGCATRTDWRRGKVMRRLAGDDPEVNEEWICDKGRFAFRYANAADRITRPQIRENGQLREASWTEALQAAAEGLTAARDAGGVGVLPGGRLTVEDAYAYSKFARVALRTNDIDHRARPHSTEELRFLESTVVGVTPENGVTYRDLESAPAVLCVAFEPEEESPIVFLRLRKAARTGKTQVFHLAPRNSPGVEKTTVITHAGGPVRTGSLVRCVPGGEGAALESLPADVDEAIRQQGAVLIVGERAAEVPGLLSEVLRTAQRTGARVAWIPRRAGERGAIEAGALPTLLPGARPVIDDHARSDVERAWGMAPGSLPAAAGRDATEILTAAASGELSGLLVGGVDPNDLPDPELARKALTVAGFVVSLELRPSAVTEQADVVLPIAPSVEKSGSYLNWEGRRREFATTIEGTGALPDCRVLDTLAVEMDADLFTQSPAAASAELDRLGTHTGGRTAAPDEAVAHAPRPGPGQAVLATWRQLLDNGSLQAEEPSLAGTARNRVAIVSPETAKRVEISSGQRLEVRTAQGKIVLPVEIADMPDDVVWVPTDSGEARVLEVLGSGHGALVDIAPSSASLEINGHSLNGHSPAHHNGGNA</sequence>
<evidence type="ECO:0000256" key="5">
    <source>
        <dbReference type="ARBA" id="ARBA00022719"/>
    </source>
</evidence>
<dbReference type="AlphaFoldDB" id="A0A4R4UQF1"/>
<dbReference type="Gene3D" id="3.10.20.740">
    <property type="match status" value="1"/>
</dbReference>
<comment type="similarity">
    <text evidence="2 12">Belongs to the complex I 75 kDa subunit family.</text>
</comment>
<dbReference type="SMART" id="SM00929">
    <property type="entry name" value="NADH-G_4Fe-4S_3"/>
    <property type="match status" value="1"/>
</dbReference>
<keyword evidence="4 12" id="KW-0001">2Fe-2S</keyword>
<dbReference type="Pfam" id="PF10588">
    <property type="entry name" value="NADH-G_4Fe-4S_3"/>
    <property type="match status" value="1"/>
</dbReference>
<comment type="caution">
    <text evidence="17">The sequence shown here is derived from an EMBL/GenBank/DDBJ whole genome shotgun (WGS) entry which is preliminary data.</text>
</comment>
<evidence type="ECO:0000256" key="2">
    <source>
        <dbReference type="ARBA" id="ARBA00005404"/>
    </source>
</evidence>
<evidence type="ECO:0000256" key="6">
    <source>
        <dbReference type="ARBA" id="ARBA00022723"/>
    </source>
</evidence>
<dbReference type="Pfam" id="PF01568">
    <property type="entry name" value="Molydop_binding"/>
    <property type="match status" value="1"/>
</dbReference>
<dbReference type="OrthoDB" id="9810782at2"/>
<dbReference type="GO" id="GO:0042773">
    <property type="term" value="P:ATP synthesis coupled electron transport"/>
    <property type="evidence" value="ECO:0007669"/>
    <property type="project" value="InterPro"/>
</dbReference>
<feature type="domain" description="4Fe-4S His(Cys)3-ligated-type" evidence="16">
    <location>
        <begin position="99"/>
        <end position="138"/>
    </location>
</feature>
<dbReference type="InterPro" id="IPR006656">
    <property type="entry name" value="Mopterin_OxRdtase"/>
</dbReference>
<keyword evidence="17" id="KW-0560">Oxidoreductase</keyword>
<dbReference type="EMBL" id="SMKV01000008">
    <property type="protein sequence ID" value="TDC94120.1"/>
    <property type="molecule type" value="Genomic_DNA"/>
</dbReference>
<evidence type="ECO:0000256" key="10">
    <source>
        <dbReference type="ARBA" id="ARBA00023027"/>
    </source>
</evidence>
<gene>
    <name evidence="17" type="ORF">E1161_08960</name>
</gene>
<keyword evidence="6 12" id="KW-0479">Metal-binding</keyword>
<dbReference type="GO" id="GO:0008137">
    <property type="term" value="F:NADH dehydrogenase (ubiquinone) activity"/>
    <property type="evidence" value="ECO:0007669"/>
    <property type="project" value="UniProtKB-UniRule"/>
</dbReference>
<dbReference type="RefSeq" id="WP_132621519.1">
    <property type="nucleotide sequence ID" value="NZ_SMKV01000008.1"/>
</dbReference>
<dbReference type="SUPFAM" id="SSF54292">
    <property type="entry name" value="2Fe-2S ferredoxin-like"/>
    <property type="match status" value="1"/>
</dbReference>